<organism evidence="1 2">
    <name type="scientific">Arcticibacter svalbardensis MN12-7</name>
    <dbReference type="NCBI Taxonomy" id="1150600"/>
    <lineage>
        <taxon>Bacteria</taxon>
        <taxon>Pseudomonadati</taxon>
        <taxon>Bacteroidota</taxon>
        <taxon>Sphingobacteriia</taxon>
        <taxon>Sphingobacteriales</taxon>
        <taxon>Sphingobacteriaceae</taxon>
        <taxon>Arcticibacter</taxon>
    </lineage>
</organism>
<proteinExistence type="predicted"/>
<dbReference type="AlphaFoldDB" id="R9GPS9"/>
<dbReference type="STRING" id="1150600.ADIARSV_3258"/>
<evidence type="ECO:0000313" key="2">
    <source>
        <dbReference type="Proteomes" id="UP000014174"/>
    </source>
</evidence>
<evidence type="ECO:0008006" key="3">
    <source>
        <dbReference type="Google" id="ProtNLM"/>
    </source>
</evidence>
<comment type="caution">
    <text evidence="1">The sequence shown here is derived from an EMBL/GenBank/DDBJ whole genome shotgun (WGS) entry which is preliminary data.</text>
</comment>
<gene>
    <name evidence="1" type="ORF">ADIARSV_3258</name>
</gene>
<keyword evidence="2" id="KW-1185">Reference proteome</keyword>
<dbReference type="EMBL" id="AQPN01000110">
    <property type="protein sequence ID" value="EOR93545.1"/>
    <property type="molecule type" value="Genomic_DNA"/>
</dbReference>
<accession>R9GPS9</accession>
<dbReference type="OrthoDB" id="151215at2"/>
<reference evidence="1 2" key="1">
    <citation type="journal article" date="2013" name="Genome Announc.">
        <title>Draft Genome Sequence of Arcticibacter svalbardensis Strain MN12-7T, a Member of the Family Sphingobacteriaceae Isolated from an Arctic Soil Sample.</title>
        <authorList>
            <person name="Shivaji S."/>
            <person name="Ara S."/>
            <person name="Prasad S."/>
            <person name="Manasa B.P."/>
            <person name="Begum Z."/>
            <person name="Singh A."/>
            <person name="Kumar Pinnaka A."/>
        </authorList>
    </citation>
    <scope>NUCLEOTIDE SEQUENCE [LARGE SCALE GENOMIC DNA]</scope>
    <source>
        <strain evidence="1 2">MN12-7</strain>
    </source>
</reference>
<dbReference type="Proteomes" id="UP000014174">
    <property type="component" value="Unassembled WGS sequence"/>
</dbReference>
<dbReference type="RefSeq" id="WP_016196487.1">
    <property type="nucleotide sequence ID" value="NZ_AQPN01000110.1"/>
</dbReference>
<evidence type="ECO:0000313" key="1">
    <source>
        <dbReference type="EMBL" id="EOR93545.1"/>
    </source>
</evidence>
<name>R9GPS9_9SPHI</name>
<sequence>MLVHDRWAAHFKCEAIQHQICLAHLLRDLNYIAQIHKDACSKSLKSVLKQGDLLK</sequence>
<protein>
    <recommendedName>
        <fullName evidence="3">Transposase</fullName>
    </recommendedName>
</protein>